<dbReference type="Pfam" id="PF01553">
    <property type="entry name" value="Acyltransferase"/>
    <property type="match status" value="1"/>
</dbReference>
<evidence type="ECO:0000256" key="2">
    <source>
        <dbReference type="ARBA" id="ARBA00022679"/>
    </source>
</evidence>
<name>F6DT59_DESRL</name>
<dbReference type="OrthoDB" id="9803035at2"/>
<dbReference type="InterPro" id="IPR002123">
    <property type="entry name" value="Plipid/glycerol_acylTrfase"/>
</dbReference>
<dbReference type="HOGENOM" id="CLU_027938_4_5_9"/>
<dbReference type="KEGG" id="dru:Desru_2951"/>
<dbReference type="EMBL" id="CP002780">
    <property type="protein sequence ID" value="AEG61164.1"/>
    <property type="molecule type" value="Genomic_DNA"/>
</dbReference>
<dbReference type="GO" id="GO:0006654">
    <property type="term" value="P:phosphatidic acid biosynthetic process"/>
    <property type="evidence" value="ECO:0007669"/>
    <property type="project" value="TreeGrafter"/>
</dbReference>
<reference evidence="7" key="1">
    <citation type="submission" date="2011-05" db="EMBL/GenBank/DDBJ databases">
        <title>Complete sequence of Desulfotomaculum ruminis DSM 2154.</title>
        <authorList>
            <person name="Lucas S."/>
            <person name="Copeland A."/>
            <person name="Lapidus A."/>
            <person name="Cheng J.-F."/>
            <person name="Goodwin L."/>
            <person name="Pitluck S."/>
            <person name="Lu M."/>
            <person name="Detter J.C."/>
            <person name="Han C."/>
            <person name="Tapia R."/>
            <person name="Land M."/>
            <person name="Hauser L."/>
            <person name="Kyrpides N."/>
            <person name="Ivanova N."/>
            <person name="Mikhailova N."/>
            <person name="Pagani I."/>
            <person name="Stams A.J.M."/>
            <person name="Plugge C.M."/>
            <person name="Muyzer G."/>
            <person name="Kuever J."/>
            <person name="Parshina S.N."/>
            <person name="Ivanova A.E."/>
            <person name="Nazina T.N."/>
            <person name="Brambilla E."/>
            <person name="Spring S."/>
            <person name="Klenk H.-P."/>
            <person name="Woyke T."/>
        </authorList>
    </citation>
    <scope>NUCLEOTIDE SEQUENCE [LARGE SCALE GENOMIC DNA]</scope>
    <source>
        <strain evidence="7">ATCC 23193 / DSM 2154 / NCIB 8452 / DL</strain>
    </source>
</reference>
<comment type="domain">
    <text evidence="4">The HXXXXD motif is essential for acyltransferase activity and may constitute the binding site for the phosphate moiety of the glycerol-3-phosphate.</text>
</comment>
<dbReference type="PANTHER" id="PTHR10434">
    <property type="entry name" value="1-ACYL-SN-GLYCEROL-3-PHOSPHATE ACYLTRANSFERASE"/>
    <property type="match status" value="1"/>
</dbReference>
<keyword evidence="7" id="KW-1185">Reference proteome</keyword>
<evidence type="ECO:0000313" key="7">
    <source>
        <dbReference type="Proteomes" id="UP000009234"/>
    </source>
</evidence>
<dbReference type="InterPro" id="IPR004552">
    <property type="entry name" value="AGP_acyltrans"/>
</dbReference>
<evidence type="ECO:0000256" key="1">
    <source>
        <dbReference type="ARBA" id="ARBA00008655"/>
    </source>
</evidence>
<dbReference type="GO" id="GO:0016020">
    <property type="term" value="C:membrane"/>
    <property type="evidence" value="ECO:0007669"/>
    <property type="project" value="InterPro"/>
</dbReference>
<dbReference type="NCBIfam" id="TIGR00530">
    <property type="entry name" value="AGP_acyltrn"/>
    <property type="match status" value="1"/>
</dbReference>
<sequence>MIYSFLWRVIRLILLIWRRWQVIGVEHLPQRGGVVVVSNHVSNLDPVVVGCALTRPIHFMAKIELFKISIIGWFLRQLKSFPIHRDKSDRQAIRTALELLQSGEVLGIFPEGTRSKSGELQKPHIGAALLAVKADVPILPIALKGTKGFFTKIVVLVGEPIYLPEVWHNRPGKEELEKLSEQAMGQVAALLNK</sequence>
<reference evidence="6 7" key="2">
    <citation type="journal article" date="2012" name="Stand. Genomic Sci.">
        <title>Complete genome sequence of the sulfate-reducing firmicute Desulfotomaculum ruminis type strain (DL(T)).</title>
        <authorList>
            <person name="Spring S."/>
            <person name="Visser M."/>
            <person name="Lu M."/>
            <person name="Copeland A."/>
            <person name="Lapidus A."/>
            <person name="Lucas S."/>
            <person name="Cheng J.F."/>
            <person name="Han C."/>
            <person name="Tapia R."/>
            <person name="Goodwin L.A."/>
            <person name="Pitluck S."/>
            <person name="Ivanova N."/>
            <person name="Land M."/>
            <person name="Hauser L."/>
            <person name="Larimer F."/>
            <person name="Rohde M."/>
            <person name="Goker M."/>
            <person name="Detter J.C."/>
            <person name="Kyrpides N.C."/>
            <person name="Woyke T."/>
            <person name="Schaap P.J."/>
            <person name="Plugge C.M."/>
            <person name="Muyzer G."/>
            <person name="Kuever J."/>
            <person name="Pereira I.A."/>
            <person name="Parshina S.N."/>
            <person name="Bernier-Latmani R."/>
            <person name="Stams A.J."/>
            <person name="Klenk H.P."/>
        </authorList>
    </citation>
    <scope>NUCLEOTIDE SEQUENCE [LARGE SCALE GENOMIC DNA]</scope>
    <source>
        <strain evidence="7">ATCC 23193 / DSM 2154 / NCIB 8452 / DL</strain>
    </source>
</reference>
<proteinExistence type="inferred from homology"/>
<keyword evidence="4" id="KW-0594">Phospholipid biosynthesis</keyword>
<evidence type="ECO:0000256" key="3">
    <source>
        <dbReference type="ARBA" id="ARBA00023315"/>
    </source>
</evidence>
<keyword evidence="2 4" id="KW-0808">Transferase</keyword>
<keyword evidence="4" id="KW-0444">Lipid biosynthesis</keyword>
<organism evidence="6 7">
    <name type="scientific">Desulforamulus ruminis (strain ATCC 23193 / DSM 2154 / NCIMB 8452 / DL)</name>
    <name type="common">Desulfotomaculum ruminis</name>
    <dbReference type="NCBI Taxonomy" id="696281"/>
    <lineage>
        <taxon>Bacteria</taxon>
        <taxon>Bacillati</taxon>
        <taxon>Bacillota</taxon>
        <taxon>Clostridia</taxon>
        <taxon>Eubacteriales</taxon>
        <taxon>Peptococcaceae</taxon>
        <taxon>Desulforamulus</taxon>
    </lineage>
</organism>
<dbReference type="STRING" id="696281.Desru_2951"/>
<keyword evidence="4" id="KW-0443">Lipid metabolism</keyword>
<accession>F6DT59</accession>
<evidence type="ECO:0000313" key="6">
    <source>
        <dbReference type="EMBL" id="AEG61164.1"/>
    </source>
</evidence>
<keyword evidence="3 4" id="KW-0012">Acyltransferase</keyword>
<dbReference type="EC" id="2.3.1.51" evidence="4"/>
<dbReference type="Proteomes" id="UP000009234">
    <property type="component" value="Chromosome"/>
</dbReference>
<dbReference type="CDD" id="cd07989">
    <property type="entry name" value="LPLAT_AGPAT-like"/>
    <property type="match status" value="1"/>
</dbReference>
<comment type="catalytic activity">
    <reaction evidence="4">
        <text>a 1-acyl-sn-glycero-3-phosphate + an acyl-CoA = a 1,2-diacyl-sn-glycero-3-phosphate + CoA</text>
        <dbReference type="Rhea" id="RHEA:19709"/>
        <dbReference type="ChEBI" id="CHEBI:57287"/>
        <dbReference type="ChEBI" id="CHEBI:57970"/>
        <dbReference type="ChEBI" id="CHEBI:58342"/>
        <dbReference type="ChEBI" id="CHEBI:58608"/>
        <dbReference type="EC" id="2.3.1.51"/>
    </reaction>
</comment>
<dbReference type="SMART" id="SM00563">
    <property type="entry name" value="PlsC"/>
    <property type="match status" value="1"/>
</dbReference>
<dbReference type="RefSeq" id="WP_013842916.1">
    <property type="nucleotide sequence ID" value="NC_015589.1"/>
</dbReference>
<comment type="similarity">
    <text evidence="1 4">Belongs to the 1-acyl-sn-glycerol-3-phosphate acyltransferase family.</text>
</comment>
<dbReference type="PANTHER" id="PTHR10434:SF11">
    <property type="entry name" value="1-ACYL-SN-GLYCEROL-3-PHOSPHATE ACYLTRANSFERASE"/>
    <property type="match status" value="1"/>
</dbReference>
<feature type="domain" description="Phospholipid/glycerol acyltransferase" evidence="5">
    <location>
        <begin position="34"/>
        <end position="146"/>
    </location>
</feature>
<dbReference type="eggNOG" id="COG0204">
    <property type="taxonomic scope" value="Bacteria"/>
</dbReference>
<keyword evidence="4" id="KW-1208">Phospholipid metabolism</keyword>
<dbReference type="GO" id="GO:0003841">
    <property type="term" value="F:1-acylglycerol-3-phosphate O-acyltransferase activity"/>
    <property type="evidence" value="ECO:0007669"/>
    <property type="project" value="UniProtKB-UniRule"/>
</dbReference>
<evidence type="ECO:0000256" key="4">
    <source>
        <dbReference type="RuleBase" id="RU361267"/>
    </source>
</evidence>
<protein>
    <recommendedName>
        <fullName evidence="4">1-acyl-sn-glycerol-3-phosphate acyltransferase</fullName>
        <ecNumber evidence="4">2.3.1.51</ecNumber>
    </recommendedName>
</protein>
<evidence type="ECO:0000259" key="5">
    <source>
        <dbReference type="SMART" id="SM00563"/>
    </source>
</evidence>
<gene>
    <name evidence="6" type="ordered locus">Desru_2951</name>
</gene>
<dbReference type="AlphaFoldDB" id="F6DT59"/>
<dbReference type="SUPFAM" id="SSF69593">
    <property type="entry name" value="Glycerol-3-phosphate (1)-acyltransferase"/>
    <property type="match status" value="1"/>
</dbReference>